<dbReference type="InterPro" id="IPR036388">
    <property type="entry name" value="WH-like_DNA-bd_sf"/>
</dbReference>
<feature type="binding site" evidence="6">
    <location>
        <position position="113"/>
    </location>
    <ligand>
        <name>biotin</name>
        <dbReference type="ChEBI" id="CHEBI:57586"/>
    </ligand>
</feature>
<keyword evidence="6" id="KW-0238">DNA-binding</keyword>
<dbReference type="NCBIfam" id="TIGR00121">
    <property type="entry name" value="birA_ligase"/>
    <property type="match status" value="1"/>
</dbReference>
<proteinExistence type="inferred from homology"/>
<dbReference type="PROSITE" id="PS51733">
    <property type="entry name" value="BPL_LPL_CATALYTIC"/>
    <property type="match status" value="1"/>
</dbReference>
<comment type="function">
    <text evidence="6">Acts both as a biotin--[acetyl-CoA-carboxylase] ligase and a biotin-operon repressor. In the presence of ATP, BirA activates biotin to form the BirA-biotinyl-5'-adenylate (BirA-bio-5'-AMP or holoBirA) complex. HoloBirA can either transfer the biotinyl moiety to the biotin carboxyl carrier protein (BCCP) subunit of acetyl-CoA carboxylase, or bind to the biotin operator site and inhibit transcription of the operon.</text>
</comment>
<dbReference type="InterPro" id="IPR008988">
    <property type="entry name" value="Transcriptional_repressor_C"/>
</dbReference>
<keyword evidence="1 6" id="KW-0436">Ligase</keyword>
<evidence type="ECO:0000313" key="8">
    <source>
        <dbReference type="EMBL" id="MCL1634702.1"/>
    </source>
</evidence>
<comment type="caution">
    <text evidence="8">The sequence shown here is derived from an EMBL/GenBank/DDBJ whole genome shotgun (WGS) entry which is preliminary data.</text>
</comment>
<evidence type="ECO:0000256" key="6">
    <source>
        <dbReference type="HAMAP-Rule" id="MF_00978"/>
    </source>
</evidence>
<dbReference type="NCBIfam" id="NF008848">
    <property type="entry name" value="PRK11886.1-3"/>
    <property type="match status" value="1"/>
</dbReference>
<keyword evidence="6" id="KW-0678">Repressor</keyword>
<dbReference type="InterPro" id="IPR045864">
    <property type="entry name" value="aa-tRNA-synth_II/BPL/LPL"/>
</dbReference>
<dbReference type="Gene3D" id="2.30.30.100">
    <property type="match status" value="1"/>
</dbReference>
<sequence length="333" mass="34376">MNERDLLAHLIAGPLSGDALAEASGLTRAAIWKKVQALREAGVAIDAQAGRGYALAQPLQLLDATAILASIAPAQRARIASLDVAWSIDSSNSELLRRDTPAQGSAVLLAERQTGGRGRRGRAWASPLAANLYLSLSRHFGGGLARLGGLSLVAGVAAADALHALGYREARLKWPNDLLIGARKLGGILVEGGGENAGPVRAVIGLGLNVRMPAAGADNIDQPWIDLAAIDGDQIRASRNDLAAALLTQLLPAFDLFDAEGLAPFLPRYAAYDALAGNEVSVSIGDASHRGTALGIAQDGALRVGLRDGERLFHSGEVSVRALTPARAGGSAP</sequence>
<protein>
    <recommendedName>
        <fullName evidence="6">Bifunctional ligase/repressor BirA</fullName>
    </recommendedName>
    <alternativeName>
        <fullName evidence="6">Biotin operon repressor</fullName>
    </alternativeName>
    <alternativeName>
        <fullName evidence="6">Biotin--[acetyl-CoA-carboxylase] ligase</fullName>
        <ecNumber evidence="6">6.3.4.15</ecNumber>
    </alternativeName>
    <alternativeName>
        <fullName evidence="6">Biotin--protein ligase</fullName>
    </alternativeName>
    <alternativeName>
        <fullName evidence="6">Biotin-[acetyl-CoA carboxylase] synthetase</fullName>
    </alternativeName>
</protein>
<dbReference type="Pfam" id="PF08279">
    <property type="entry name" value="HTH_11"/>
    <property type="match status" value="1"/>
</dbReference>
<evidence type="ECO:0000256" key="5">
    <source>
        <dbReference type="ARBA" id="ARBA00047846"/>
    </source>
</evidence>
<name>A0ABT0MIL3_9GAMM</name>
<dbReference type="Gene3D" id="3.30.930.10">
    <property type="entry name" value="Bira Bifunctional Protein, Domain 2"/>
    <property type="match status" value="1"/>
</dbReference>
<dbReference type="InterPro" id="IPR030855">
    <property type="entry name" value="Bifunct_BirA"/>
</dbReference>
<dbReference type="GO" id="GO:0004077">
    <property type="term" value="F:biotin--[biotin carboxyl-carrier protein] ligase activity"/>
    <property type="evidence" value="ECO:0007669"/>
    <property type="project" value="UniProtKB-EC"/>
</dbReference>
<keyword evidence="6" id="KW-0804">Transcription</keyword>
<evidence type="ECO:0000256" key="4">
    <source>
        <dbReference type="ARBA" id="ARBA00023267"/>
    </source>
</evidence>
<comment type="catalytic activity">
    <reaction evidence="5 6">
        <text>biotin + L-lysyl-[protein] + ATP = N(6)-biotinyl-L-lysyl-[protein] + AMP + diphosphate + H(+)</text>
        <dbReference type="Rhea" id="RHEA:11756"/>
        <dbReference type="Rhea" id="RHEA-COMP:9752"/>
        <dbReference type="Rhea" id="RHEA-COMP:10505"/>
        <dbReference type="ChEBI" id="CHEBI:15378"/>
        <dbReference type="ChEBI" id="CHEBI:29969"/>
        <dbReference type="ChEBI" id="CHEBI:30616"/>
        <dbReference type="ChEBI" id="CHEBI:33019"/>
        <dbReference type="ChEBI" id="CHEBI:57586"/>
        <dbReference type="ChEBI" id="CHEBI:83144"/>
        <dbReference type="ChEBI" id="CHEBI:456215"/>
        <dbReference type="EC" id="6.3.4.15"/>
    </reaction>
</comment>
<dbReference type="Pfam" id="PF02237">
    <property type="entry name" value="BPL_C"/>
    <property type="match status" value="1"/>
</dbReference>
<feature type="DNA-binding region" description="H-T-H motif" evidence="6">
    <location>
        <begin position="17"/>
        <end position="36"/>
    </location>
</feature>
<dbReference type="PANTHER" id="PTHR12835">
    <property type="entry name" value="BIOTIN PROTEIN LIGASE"/>
    <property type="match status" value="1"/>
</dbReference>
<dbReference type="EC" id="6.3.4.15" evidence="6"/>
<dbReference type="EMBL" id="JAMBEP010000001">
    <property type="protein sequence ID" value="MCL1634702.1"/>
    <property type="molecule type" value="Genomic_DNA"/>
</dbReference>
<evidence type="ECO:0000313" key="9">
    <source>
        <dbReference type="Proteomes" id="UP001431217"/>
    </source>
</evidence>
<dbReference type="InterPro" id="IPR004408">
    <property type="entry name" value="Biotin_CoA_COase_ligase"/>
</dbReference>
<keyword evidence="6" id="KW-0805">Transcription regulation</keyword>
<dbReference type="InterPro" id="IPR004143">
    <property type="entry name" value="BPL_LPL_catalytic"/>
</dbReference>
<dbReference type="SUPFAM" id="SSF55681">
    <property type="entry name" value="Class II aaRS and biotin synthetases"/>
    <property type="match status" value="1"/>
</dbReference>
<dbReference type="HAMAP" id="MF_00978">
    <property type="entry name" value="Bifunct_BirA"/>
    <property type="match status" value="1"/>
</dbReference>
<accession>A0ABT0MIL3</accession>
<dbReference type="Proteomes" id="UP001431217">
    <property type="component" value="Unassembled WGS sequence"/>
</dbReference>
<feature type="binding site" evidence="6">
    <location>
        <position position="184"/>
    </location>
    <ligand>
        <name>biotin</name>
        <dbReference type="ChEBI" id="CHEBI:57586"/>
    </ligand>
</feature>
<dbReference type="RefSeq" id="WP_249473282.1">
    <property type="nucleotide sequence ID" value="NZ_JAMBEP010000001.1"/>
</dbReference>
<evidence type="ECO:0000256" key="3">
    <source>
        <dbReference type="ARBA" id="ARBA00022840"/>
    </source>
</evidence>
<keyword evidence="3 6" id="KW-0067">ATP-binding</keyword>
<gene>
    <name evidence="6 8" type="primary">birA</name>
    <name evidence="8" type="ORF">M2650_08680</name>
</gene>
<feature type="domain" description="BPL/LPL catalytic" evidence="7">
    <location>
        <begin position="77"/>
        <end position="258"/>
    </location>
</feature>
<dbReference type="SUPFAM" id="SSF50037">
    <property type="entry name" value="C-terminal domain of transcriptional repressors"/>
    <property type="match status" value="1"/>
</dbReference>
<keyword evidence="2 6" id="KW-0547">Nucleotide-binding</keyword>
<reference evidence="8 9" key="1">
    <citation type="submission" date="2022-05" db="EMBL/GenBank/DDBJ databases">
        <title>Luteimonas sp. SX5, whole genome shotgun sequencing project.</title>
        <authorList>
            <person name="Zhao G."/>
            <person name="Shen L."/>
        </authorList>
    </citation>
    <scope>NUCLEOTIDE SEQUENCE [LARGE SCALE GENOMIC DNA]</scope>
    <source>
        <strain evidence="8 9">SX5</strain>
    </source>
</reference>
<comment type="similarity">
    <text evidence="6">Belongs to the biotin--protein ligase family.</text>
</comment>
<keyword evidence="9" id="KW-1185">Reference proteome</keyword>
<feature type="binding site" evidence="6">
    <location>
        <begin position="90"/>
        <end position="92"/>
    </location>
    <ligand>
        <name>biotin</name>
        <dbReference type="ChEBI" id="CHEBI:57586"/>
    </ligand>
</feature>
<dbReference type="Pfam" id="PF03099">
    <property type="entry name" value="BPL_LplA_LipB"/>
    <property type="match status" value="1"/>
</dbReference>
<dbReference type="SUPFAM" id="SSF46785">
    <property type="entry name" value="Winged helix' DNA-binding domain"/>
    <property type="match status" value="1"/>
</dbReference>
<dbReference type="InterPro" id="IPR013196">
    <property type="entry name" value="HTH_11"/>
</dbReference>
<evidence type="ECO:0000256" key="2">
    <source>
        <dbReference type="ARBA" id="ARBA00022741"/>
    </source>
</evidence>
<feature type="binding site" evidence="6">
    <location>
        <begin position="117"/>
        <end position="119"/>
    </location>
    <ligand>
        <name>biotin</name>
        <dbReference type="ChEBI" id="CHEBI:57586"/>
    </ligand>
</feature>
<dbReference type="Gene3D" id="1.10.10.10">
    <property type="entry name" value="Winged helix-like DNA-binding domain superfamily/Winged helix DNA-binding domain"/>
    <property type="match status" value="1"/>
</dbReference>
<evidence type="ECO:0000256" key="1">
    <source>
        <dbReference type="ARBA" id="ARBA00022598"/>
    </source>
</evidence>
<evidence type="ECO:0000259" key="7">
    <source>
        <dbReference type="PROSITE" id="PS51733"/>
    </source>
</evidence>
<dbReference type="InterPro" id="IPR036390">
    <property type="entry name" value="WH_DNA-bd_sf"/>
</dbReference>
<dbReference type="PANTHER" id="PTHR12835:SF5">
    <property type="entry name" value="BIOTIN--PROTEIN LIGASE"/>
    <property type="match status" value="1"/>
</dbReference>
<keyword evidence="4 6" id="KW-0092">Biotin</keyword>
<organism evidence="8 9">
    <name type="scientific">Luteimonas galliterrae</name>
    <dbReference type="NCBI Taxonomy" id="2940486"/>
    <lineage>
        <taxon>Bacteria</taxon>
        <taxon>Pseudomonadati</taxon>
        <taxon>Pseudomonadota</taxon>
        <taxon>Gammaproteobacteria</taxon>
        <taxon>Lysobacterales</taxon>
        <taxon>Lysobacteraceae</taxon>
        <taxon>Luteimonas</taxon>
    </lineage>
</organism>
<dbReference type="InterPro" id="IPR003142">
    <property type="entry name" value="BPL_C"/>
</dbReference>